<dbReference type="InterPro" id="IPR038765">
    <property type="entry name" value="Papain-like_cys_pep_sf"/>
</dbReference>
<evidence type="ECO:0000313" key="3">
    <source>
        <dbReference type="Proteomes" id="UP000540556"/>
    </source>
</evidence>
<feature type="domain" description="Peptidase C51" evidence="1">
    <location>
        <begin position="21"/>
        <end position="146"/>
    </location>
</feature>
<dbReference type="Proteomes" id="UP000540556">
    <property type="component" value="Unassembled WGS sequence"/>
</dbReference>
<dbReference type="AlphaFoldDB" id="A0A7W4KAS0"/>
<dbReference type="PROSITE" id="PS50911">
    <property type="entry name" value="CHAP"/>
    <property type="match status" value="1"/>
</dbReference>
<accession>A0A7W4KAS0</accession>
<evidence type="ECO:0000313" key="2">
    <source>
        <dbReference type="EMBL" id="MBB2203508.1"/>
    </source>
</evidence>
<dbReference type="InterPro" id="IPR007921">
    <property type="entry name" value="CHAP_dom"/>
</dbReference>
<protein>
    <submittedName>
        <fullName evidence="2">CHAP domain-containing protein</fullName>
    </submittedName>
</protein>
<keyword evidence="3" id="KW-1185">Reference proteome</keyword>
<dbReference type="EMBL" id="JABEQK010000001">
    <property type="protein sequence ID" value="MBB2203508.1"/>
    <property type="molecule type" value="Genomic_DNA"/>
</dbReference>
<gene>
    <name evidence="2" type="ORF">HLH27_00540</name>
</gene>
<reference evidence="2 3" key="1">
    <citation type="submission" date="2020-04" db="EMBL/GenBank/DDBJ databases">
        <title>Description of novel Gluconacetobacter.</title>
        <authorList>
            <person name="Sombolestani A."/>
        </authorList>
    </citation>
    <scope>NUCLEOTIDE SEQUENCE [LARGE SCALE GENOMIC DNA]</scope>
    <source>
        <strain evidence="2 3">LMG 27800</strain>
    </source>
</reference>
<dbReference type="Pfam" id="PF05257">
    <property type="entry name" value="CHAP"/>
    <property type="match status" value="1"/>
</dbReference>
<evidence type="ECO:0000259" key="1">
    <source>
        <dbReference type="PROSITE" id="PS50911"/>
    </source>
</evidence>
<name>A0A7W4KAS0_9PROT</name>
<dbReference type="Gene3D" id="3.90.1720.10">
    <property type="entry name" value="endopeptidase domain like (from Nostoc punctiforme)"/>
    <property type="match status" value="1"/>
</dbReference>
<organism evidence="2 3">
    <name type="scientific">Gluconacetobacter takamatsuzukensis</name>
    <dbReference type="NCBI Taxonomy" id="1286190"/>
    <lineage>
        <taxon>Bacteria</taxon>
        <taxon>Pseudomonadati</taxon>
        <taxon>Pseudomonadota</taxon>
        <taxon>Alphaproteobacteria</taxon>
        <taxon>Acetobacterales</taxon>
        <taxon>Acetobacteraceae</taxon>
        <taxon>Gluconacetobacter</taxon>
    </lineage>
</organism>
<proteinExistence type="predicted"/>
<dbReference type="SUPFAM" id="SSF54001">
    <property type="entry name" value="Cysteine proteinases"/>
    <property type="match status" value="1"/>
</dbReference>
<comment type="caution">
    <text evidence="2">The sequence shown here is derived from an EMBL/GenBank/DDBJ whole genome shotgun (WGS) entry which is preliminary data.</text>
</comment>
<sequence length="173" mass="18268">MGVRAGSVARGTGKAARGLLLCGLLPLAACGGGSGSGHGWNGALQCAPYARSVTGLQLSGAAAGWWRQSEGAYAHTRVPAPGEVLVFRATHRLPDGHVSVVRQVRGSRAILVDQANWVPGRIDHGIPVVDVSRANDWSAVRVWWQPVHSMGKSVYPTYGFISRDLPDRPSPDA</sequence>